<organism evidence="10 11">
    <name type="scientific">Sandaracinobacteroides saxicola</name>
    <dbReference type="NCBI Taxonomy" id="2759707"/>
    <lineage>
        <taxon>Bacteria</taxon>
        <taxon>Pseudomonadati</taxon>
        <taxon>Pseudomonadota</taxon>
        <taxon>Alphaproteobacteria</taxon>
        <taxon>Sphingomonadales</taxon>
        <taxon>Sphingosinicellaceae</taxon>
        <taxon>Sandaracinobacteroides</taxon>
    </lineage>
</organism>
<gene>
    <name evidence="10" type="ORF">H3309_12960</name>
</gene>
<dbReference type="Pfam" id="PF22692">
    <property type="entry name" value="LlgE_F_G_D1"/>
    <property type="match status" value="1"/>
</dbReference>
<dbReference type="AlphaFoldDB" id="A0A7G5IFW6"/>
<dbReference type="KEGG" id="sand:H3309_12960"/>
<dbReference type="InterPro" id="IPR011491">
    <property type="entry name" value="FlgE_D2"/>
</dbReference>
<keyword evidence="10" id="KW-0282">Flagellum</keyword>
<dbReference type="Proteomes" id="UP000515292">
    <property type="component" value="Chromosome"/>
</dbReference>
<evidence type="ECO:0000259" key="6">
    <source>
        <dbReference type="Pfam" id="PF00460"/>
    </source>
</evidence>
<dbReference type="Pfam" id="PF00460">
    <property type="entry name" value="Flg_bb_rod"/>
    <property type="match status" value="1"/>
</dbReference>
<dbReference type="InterPro" id="IPR001444">
    <property type="entry name" value="Flag_bb_rod_N"/>
</dbReference>
<keyword evidence="10" id="KW-0969">Cilium</keyword>
<dbReference type="Pfam" id="PF06429">
    <property type="entry name" value="Flg_bbr_C"/>
    <property type="match status" value="1"/>
</dbReference>
<dbReference type="GO" id="GO:0009424">
    <property type="term" value="C:bacterial-type flagellum hook"/>
    <property type="evidence" value="ECO:0007669"/>
    <property type="project" value="TreeGrafter"/>
</dbReference>
<evidence type="ECO:0000259" key="7">
    <source>
        <dbReference type="Pfam" id="PF06429"/>
    </source>
</evidence>
<dbReference type="RefSeq" id="WP_182295103.1">
    <property type="nucleotide sequence ID" value="NZ_CP059851.1"/>
</dbReference>
<feature type="domain" description="Flagellar basal body rod protein N-terminal" evidence="6">
    <location>
        <begin position="8"/>
        <end position="37"/>
    </location>
</feature>
<dbReference type="Pfam" id="PF07559">
    <property type="entry name" value="FlgE_D2"/>
    <property type="match status" value="1"/>
</dbReference>
<dbReference type="SUPFAM" id="SSF117143">
    <property type="entry name" value="Flagellar hook protein flgE"/>
    <property type="match status" value="1"/>
</dbReference>
<dbReference type="InterPro" id="IPR037058">
    <property type="entry name" value="Falgellar_hook_FlgE_sf"/>
</dbReference>
<feature type="domain" description="Flagellar basal-body/hook protein C-terminal" evidence="7">
    <location>
        <begin position="383"/>
        <end position="427"/>
    </location>
</feature>
<dbReference type="GO" id="GO:0071978">
    <property type="term" value="P:bacterial-type flagellum-dependent swarming motility"/>
    <property type="evidence" value="ECO:0007669"/>
    <property type="project" value="TreeGrafter"/>
</dbReference>
<evidence type="ECO:0000313" key="10">
    <source>
        <dbReference type="EMBL" id="QMW22258.1"/>
    </source>
</evidence>
<name>A0A7G5IFW6_9SPHN</name>
<sequence length="429" mass="43528">MSLSSSLSAAVSGLGAQSTRMATIADNIANSQTVGYKRSDVQFRTLLGLSTPGSYSAGGVSTTLAQRVSEQGLLQATQSSTDLAVDGSGLFVVRSGADASESVMFTRAGAFRPDQNGFLVNVAGHYLQGWRLDANGAYQNTGSTAALESVGLGAISGLAEPTTAVSLRANLGAAQAPVPTYTAGDMAVGRMTPHFTRMVELFDQQGGAHQMAMSFVKLAPNRWAAEFHVVPAADVASPDGLLATGTLAFRPDGTLDVAGSSPSLFAAITPSWTNGAGGAPLTVTFGDGNGGLTQFGGPSAVVGTFTNGGLLGIATGMSVSSDGRVSAVFDDGTVRDVYQLALATFANADGLARRAGNAYALSDQSGAVQLNAAGEGGAGRIAAGTLEGSTVDLASEMADMIRTQRAYSANSRVVTTSDEMLSEVANLKR</sequence>
<dbReference type="PANTHER" id="PTHR30435">
    <property type="entry name" value="FLAGELLAR PROTEIN"/>
    <property type="match status" value="1"/>
</dbReference>
<evidence type="ECO:0000256" key="2">
    <source>
        <dbReference type="ARBA" id="ARBA00009677"/>
    </source>
</evidence>
<evidence type="ECO:0000256" key="4">
    <source>
        <dbReference type="ARBA" id="ARBA00023143"/>
    </source>
</evidence>
<reference evidence="10 11" key="1">
    <citation type="submission" date="2020-07" db="EMBL/GenBank/DDBJ databases">
        <title>Complete genome sequence for Sandaracinobacter sp. M6.</title>
        <authorList>
            <person name="Tang Y."/>
            <person name="Liu Q."/>
            <person name="Guo Z."/>
            <person name="Lei P."/>
            <person name="Huang B."/>
        </authorList>
    </citation>
    <scope>NUCLEOTIDE SEQUENCE [LARGE SCALE GENOMIC DNA]</scope>
    <source>
        <strain evidence="10 11">M6</strain>
    </source>
</reference>
<dbReference type="GO" id="GO:0005829">
    <property type="term" value="C:cytosol"/>
    <property type="evidence" value="ECO:0007669"/>
    <property type="project" value="TreeGrafter"/>
</dbReference>
<dbReference type="GO" id="GO:0009425">
    <property type="term" value="C:bacterial-type flagellum basal body"/>
    <property type="evidence" value="ECO:0007669"/>
    <property type="project" value="UniProtKB-SubCell"/>
</dbReference>
<comment type="subcellular location">
    <subcellularLocation>
        <location evidence="1 5">Bacterial flagellum basal body</location>
    </subcellularLocation>
</comment>
<dbReference type="InterPro" id="IPR010930">
    <property type="entry name" value="Flg_bb/hook_C_dom"/>
</dbReference>
<evidence type="ECO:0000256" key="3">
    <source>
        <dbReference type="ARBA" id="ARBA00019015"/>
    </source>
</evidence>
<dbReference type="NCBIfam" id="TIGR03506">
    <property type="entry name" value="FlgEFG_subfam"/>
    <property type="match status" value="1"/>
</dbReference>
<feature type="domain" description="Flagellar hook protein FlgE D2" evidence="8">
    <location>
        <begin position="197"/>
        <end position="308"/>
    </location>
</feature>
<keyword evidence="4 5" id="KW-0975">Bacterial flagellum</keyword>
<comment type="similarity">
    <text evidence="2 5">Belongs to the flagella basal body rod proteins family.</text>
</comment>
<accession>A0A7G5IFW6</accession>
<dbReference type="PANTHER" id="PTHR30435:SF1">
    <property type="entry name" value="FLAGELLAR HOOK PROTEIN FLGE"/>
    <property type="match status" value="1"/>
</dbReference>
<evidence type="ECO:0000259" key="8">
    <source>
        <dbReference type="Pfam" id="PF07559"/>
    </source>
</evidence>
<dbReference type="InterPro" id="IPR020013">
    <property type="entry name" value="Flagellar_FlgE/F/G"/>
</dbReference>
<evidence type="ECO:0000256" key="5">
    <source>
        <dbReference type="RuleBase" id="RU362116"/>
    </source>
</evidence>
<feature type="domain" description="Flagellar hook protein FlgE/F/G-like D1" evidence="9">
    <location>
        <begin position="84"/>
        <end position="129"/>
    </location>
</feature>
<evidence type="ECO:0000313" key="11">
    <source>
        <dbReference type="Proteomes" id="UP000515292"/>
    </source>
</evidence>
<evidence type="ECO:0000256" key="1">
    <source>
        <dbReference type="ARBA" id="ARBA00004117"/>
    </source>
</evidence>
<dbReference type="Gene3D" id="2.60.98.20">
    <property type="entry name" value="Flagellar hook protein FlgE"/>
    <property type="match status" value="1"/>
</dbReference>
<keyword evidence="11" id="KW-1185">Reference proteome</keyword>
<evidence type="ECO:0000259" key="9">
    <source>
        <dbReference type="Pfam" id="PF22692"/>
    </source>
</evidence>
<dbReference type="EMBL" id="CP059851">
    <property type="protein sequence ID" value="QMW22258.1"/>
    <property type="molecule type" value="Genomic_DNA"/>
</dbReference>
<protein>
    <recommendedName>
        <fullName evidence="3 5">Flagellar hook protein FlgE</fullName>
    </recommendedName>
</protein>
<proteinExistence type="inferred from homology"/>
<comment type="function">
    <text evidence="5">A flexible structure which links the flagellar filament to the drive apparatus in the basal body.</text>
</comment>
<dbReference type="InterPro" id="IPR053967">
    <property type="entry name" value="LlgE_F_G-like_D1"/>
</dbReference>
<dbReference type="InterPro" id="IPR037925">
    <property type="entry name" value="FlgE/F/G-like"/>
</dbReference>
<keyword evidence="10" id="KW-0966">Cell projection</keyword>